<dbReference type="CDD" id="cd01427">
    <property type="entry name" value="HAD_like"/>
    <property type="match status" value="1"/>
</dbReference>
<evidence type="ECO:0000313" key="2">
    <source>
        <dbReference type="Proteomes" id="UP000005615"/>
    </source>
</evidence>
<sequence>MLDWTAVDTVLLDMDGTLLDLAYDNHFWLEHIPEVFAKIQGLGLDEAKSQLHTKMSATEGTLQWYCIDHWSKTLGFDVHEHVRNTAHQSSARPQVFEFLDFLKAQDKQIFLVTNAHQVVLDSKLSNIDLRPYFDHLVTSHQFQAPKESQAFWHSFASAHPINPKRTVLIDDNETVLSAAKQFGIEYLITLKQPDSRHTIKTDTLHQAIHHFDELFA</sequence>
<dbReference type="eggNOG" id="COG0546">
    <property type="taxonomic scope" value="Bacteria"/>
</dbReference>
<dbReference type="Proteomes" id="UP000005615">
    <property type="component" value="Unassembled WGS sequence"/>
</dbReference>
<accession>F3L553</accession>
<dbReference type="NCBIfam" id="TIGR01509">
    <property type="entry name" value="HAD-SF-IA-v3"/>
    <property type="match status" value="1"/>
</dbReference>
<dbReference type="InterPro" id="IPR036412">
    <property type="entry name" value="HAD-like_sf"/>
</dbReference>
<dbReference type="STRING" id="2518989.IMCC3088_2832"/>
<dbReference type="GO" id="GO:0006281">
    <property type="term" value="P:DNA repair"/>
    <property type="evidence" value="ECO:0007669"/>
    <property type="project" value="TreeGrafter"/>
</dbReference>
<dbReference type="OrthoDB" id="9773910at2"/>
<dbReference type="NCBIfam" id="NF011564">
    <property type="entry name" value="PRK14988.1"/>
    <property type="match status" value="1"/>
</dbReference>
<comment type="caution">
    <text evidence="1">The sequence shown here is derived from an EMBL/GenBank/DDBJ whole genome shotgun (WGS) entry which is preliminary data.</text>
</comment>
<dbReference type="AlphaFoldDB" id="F3L553"/>
<dbReference type="InterPro" id="IPR041492">
    <property type="entry name" value="HAD_2"/>
</dbReference>
<dbReference type="GO" id="GO:0005829">
    <property type="term" value="C:cytosol"/>
    <property type="evidence" value="ECO:0007669"/>
    <property type="project" value="TreeGrafter"/>
</dbReference>
<dbReference type="PANTHER" id="PTHR43434:SF3">
    <property type="entry name" value="GMP_IMP NUCLEOTIDASE YRFG"/>
    <property type="match status" value="1"/>
</dbReference>
<proteinExistence type="predicted"/>
<dbReference type="InterPro" id="IPR023214">
    <property type="entry name" value="HAD_sf"/>
</dbReference>
<dbReference type="EMBL" id="AEIG01000095">
    <property type="protein sequence ID" value="EGG28554.1"/>
    <property type="molecule type" value="Genomic_DNA"/>
</dbReference>
<dbReference type="PANTHER" id="PTHR43434">
    <property type="entry name" value="PHOSPHOGLYCOLATE PHOSPHATASE"/>
    <property type="match status" value="1"/>
</dbReference>
<keyword evidence="1" id="KW-0378">Hydrolase</keyword>
<dbReference type="SFLD" id="SFLDG01129">
    <property type="entry name" value="C1.5:_HAD__Beta-PGM__Phosphata"/>
    <property type="match status" value="1"/>
</dbReference>
<name>F3L553_9GAMM</name>
<organism evidence="1 2">
    <name type="scientific">Aequoribacter fuscus</name>
    <dbReference type="NCBI Taxonomy" id="2518989"/>
    <lineage>
        <taxon>Bacteria</taxon>
        <taxon>Pseudomonadati</taxon>
        <taxon>Pseudomonadota</taxon>
        <taxon>Gammaproteobacteria</taxon>
        <taxon>Cellvibrionales</taxon>
        <taxon>Halieaceae</taxon>
        <taxon>Aequoribacter</taxon>
    </lineage>
</organism>
<evidence type="ECO:0000313" key="1">
    <source>
        <dbReference type="EMBL" id="EGG28554.1"/>
    </source>
</evidence>
<dbReference type="RefSeq" id="WP_009576977.1">
    <property type="nucleotide sequence ID" value="NZ_AEIG01000095.1"/>
</dbReference>
<dbReference type="InterPro" id="IPR006439">
    <property type="entry name" value="HAD-SF_hydro_IA"/>
</dbReference>
<dbReference type="SFLD" id="SFLDS00003">
    <property type="entry name" value="Haloacid_Dehalogenase"/>
    <property type="match status" value="1"/>
</dbReference>
<keyword evidence="2" id="KW-1185">Reference proteome</keyword>
<dbReference type="InterPro" id="IPR050155">
    <property type="entry name" value="HAD-like_hydrolase_sf"/>
</dbReference>
<dbReference type="Pfam" id="PF13419">
    <property type="entry name" value="HAD_2"/>
    <property type="match status" value="1"/>
</dbReference>
<reference evidence="1 2" key="1">
    <citation type="journal article" date="2011" name="J. Bacteriol.">
        <title>Genome sequence of strain IMCC3088, a proteorhodopsin-containing marine bacterium belonging to the OM60/NOR5 clade.</title>
        <authorList>
            <person name="Jang Y."/>
            <person name="Oh H.M."/>
            <person name="Kang I."/>
            <person name="Lee K."/>
            <person name="Yang S.J."/>
            <person name="Cho J.C."/>
        </authorList>
    </citation>
    <scope>NUCLEOTIDE SEQUENCE [LARGE SCALE GENOMIC DNA]</scope>
    <source>
        <strain evidence="1 2">IMCC3088</strain>
    </source>
</reference>
<dbReference type="Gene3D" id="3.40.50.1000">
    <property type="entry name" value="HAD superfamily/HAD-like"/>
    <property type="match status" value="1"/>
</dbReference>
<dbReference type="SUPFAM" id="SSF56784">
    <property type="entry name" value="HAD-like"/>
    <property type="match status" value="1"/>
</dbReference>
<gene>
    <name evidence="1" type="ORF">IMCC3088_2832</name>
</gene>
<dbReference type="GO" id="GO:0008967">
    <property type="term" value="F:phosphoglycolate phosphatase activity"/>
    <property type="evidence" value="ECO:0007669"/>
    <property type="project" value="TreeGrafter"/>
</dbReference>
<protein>
    <submittedName>
        <fullName evidence="1">Putative hydrolase</fullName>
    </submittedName>
</protein>